<organism evidence="2 3">
    <name type="scientific">Aurantiacibacter atlanticus</name>
    <dbReference type="NCBI Taxonomy" id="1648404"/>
    <lineage>
        <taxon>Bacteria</taxon>
        <taxon>Pseudomonadati</taxon>
        <taxon>Pseudomonadota</taxon>
        <taxon>Alphaproteobacteria</taxon>
        <taxon>Sphingomonadales</taxon>
        <taxon>Erythrobacteraceae</taxon>
        <taxon>Aurantiacibacter</taxon>
    </lineage>
</organism>
<reference evidence="2 3" key="1">
    <citation type="submission" date="2016-04" db="EMBL/GenBank/DDBJ databases">
        <title>The complete genome sequence of Erythrobacter atlanticus s21-N3.</title>
        <authorList>
            <person name="Wang W."/>
            <person name="Wang L."/>
            <person name="Zhuang L."/>
            <person name="Shao Z."/>
        </authorList>
    </citation>
    <scope>NUCLEOTIDE SEQUENCE [LARGE SCALE GENOMIC DNA]</scope>
    <source>
        <strain evidence="3">s21-N3</strain>
        <plasmid evidence="3">Plasmid</plasmid>
    </source>
</reference>
<accession>A0A160HUH3</accession>
<dbReference type="KEGG" id="ery:CP97_14926"/>
<dbReference type="Proteomes" id="UP000059113">
    <property type="component" value="Plasmid"/>
</dbReference>
<name>A0A160HUH3_9SPHN</name>
<dbReference type="AlphaFoldDB" id="A0A160HUH3"/>
<dbReference type="EMBL" id="CP015441">
    <property type="protein sequence ID" value="ANC50614.1"/>
    <property type="molecule type" value="Genomic_DNA"/>
</dbReference>
<evidence type="ECO:0000256" key="1">
    <source>
        <dbReference type="SAM" id="MobiDB-lite"/>
    </source>
</evidence>
<protein>
    <submittedName>
        <fullName evidence="2">Uncharacterized protein</fullName>
    </submittedName>
</protein>
<feature type="region of interest" description="Disordered" evidence="1">
    <location>
        <begin position="1"/>
        <end position="54"/>
    </location>
</feature>
<sequence>MNKGLPRALVEHEHKSASRAGDPLAGHSPRNATDAAGAHTLPARRDRTRPTRHR</sequence>
<keyword evidence="2" id="KW-0614">Plasmid</keyword>
<evidence type="ECO:0000313" key="2">
    <source>
        <dbReference type="EMBL" id="ANC50614.1"/>
    </source>
</evidence>
<geneLocation type="plasmid" evidence="3"/>
<feature type="compositionally biased region" description="Basic and acidic residues" evidence="1">
    <location>
        <begin position="43"/>
        <end position="54"/>
    </location>
</feature>
<gene>
    <name evidence="2" type="ORF">CP97_14926</name>
</gene>
<evidence type="ECO:0000313" key="3">
    <source>
        <dbReference type="Proteomes" id="UP000059113"/>
    </source>
</evidence>
<proteinExistence type="predicted"/>
<keyword evidence="3" id="KW-1185">Reference proteome</keyword>